<dbReference type="PANTHER" id="PTHR12110:SF21">
    <property type="entry name" value="XYLOSE ISOMERASE-LIKE TIM BARREL DOMAIN-CONTAINING PROTEIN"/>
    <property type="match status" value="1"/>
</dbReference>
<evidence type="ECO:0000259" key="1">
    <source>
        <dbReference type="Pfam" id="PF01261"/>
    </source>
</evidence>
<dbReference type="GO" id="GO:0016853">
    <property type="term" value="F:isomerase activity"/>
    <property type="evidence" value="ECO:0007669"/>
    <property type="project" value="UniProtKB-KW"/>
</dbReference>
<dbReference type="Gene3D" id="3.20.20.150">
    <property type="entry name" value="Divalent-metal-dependent TIM barrel enzymes"/>
    <property type="match status" value="1"/>
</dbReference>
<gene>
    <name evidence="3" type="ORF">DW654_03695</name>
    <name evidence="2" type="ORF">DW813_00745</name>
</gene>
<accession>A0A1Q6TBN3</accession>
<dbReference type="EMBL" id="QRHP01000002">
    <property type="protein sequence ID" value="RHF86810.1"/>
    <property type="molecule type" value="Genomic_DNA"/>
</dbReference>
<evidence type="ECO:0000313" key="2">
    <source>
        <dbReference type="EMBL" id="RHD06431.1"/>
    </source>
</evidence>
<dbReference type="Proteomes" id="UP000266391">
    <property type="component" value="Unassembled WGS sequence"/>
</dbReference>
<sequence length="278" mass="32174">MAQINRDRIAGMNIHYLYYSLPYFLDAQQKLGVKTIELWAGAPHFFLDSMSYSDCTRVRHEVESRGMQVKILTPENCTYQYQFAAQEPELYEKSFAYFANALKAGEELGIETMAINSGWGYWNEDREEAWKRSREMLSRLADEAAKHNINLAMESLRPQESQLVVTLADAKRMHDEVNHPNLKVMIDTTAMGVAGETIDEWFDTFGDEIIHMHFIDGNPYGHLIWGDGNHPLGEWIDTVVRRGYKGYFGQEITDFDYFEDPASHDKRNMEAYKPYLIG</sequence>
<comment type="caution">
    <text evidence="3">The sequence shown here is derived from an EMBL/GenBank/DDBJ whole genome shotgun (WGS) entry which is preliminary data.</text>
</comment>
<proteinExistence type="predicted"/>
<keyword evidence="3" id="KW-0413">Isomerase</keyword>
<evidence type="ECO:0000313" key="5">
    <source>
        <dbReference type="Proteomes" id="UP000283701"/>
    </source>
</evidence>
<dbReference type="InterPro" id="IPR013022">
    <property type="entry name" value="Xyl_isomerase-like_TIM-brl"/>
</dbReference>
<organism evidence="3 5">
    <name type="scientific">Roseburia inulinivorans</name>
    <dbReference type="NCBI Taxonomy" id="360807"/>
    <lineage>
        <taxon>Bacteria</taxon>
        <taxon>Bacillati</taxon>
        <taxon>Bacillota</taxon>
        <taxon>Clostridia</taxon>
        <taxon>Lachnospirales</taxon>
        <taxon>Lachnospiraceae</taxon>
        <taxon>Roseburia</taxon>
    </lineage>
</organism>
<dbReference type="InterPro" id="IPR036237">
    <property type="entry name" value="Xyl_isomerase-like_sf"/>
</dbReference>
<dbReference type="EMBL" id="QSIQ01000001">
    <property type="protein sequence ID" value="RHD06431.1"/>
    <property type="molecule type" value="Genomic_DNA"/>
</dbReference>
<dbReference type="InterPro" id="IPR050312">
    <property type="entry name" value="IolE/XylAMocC-like"/>
</dbReference>
<evidence type="ECO:0000313" key="4">
    <source>
        <dbReference type="Proteomes" id="UP000266391"/>
    </source>
</evidence>
<dbReference type="RefSeq" id="WP_021922505.1">
    <property type="nucleotide sequence ID" value="NZ_CATWND010000042.1"/>
</dbReference>
<dbReference type="PANTHER" id="PTHR12110">
    <property type="entry name" value="HYDROXYPYRUVATE ISOMERASE"/>
    <property type="match status" value="1"/>
</dbReference>
<dbReference type="AlphaFoldDB" id="A0A1Q6TBN3"/>
<reference evidence="4 5" key="1">
    <citation type="submission" date="2018-08" db="EMBL/GenBank/DDBJ databases">
        <title>A genome reference for cultivated species of the human gut microbiota.</title>
        <authorList>
            <person name="Zou Y."/>
            <person name="Xue W."/>
            <person name="Luo G."/>
        </authorList>
    </citation>
    <scope>NUCLEOTIDE SEQUENCE [LARGE SCALE GENOMIC DNA]</scope>
    <source>
        <strain evidence="3 5">AM23-23AC</strain>
        <strain evidence="2 4">AM32-8LB</strain>
    </source>
</reference>
<dbReference type="Proteomes" id="UP000283701">
    <property type="component" value="Unassembled WGS sequence"/>
</dbReference>
<name>A0A1Q6TBN3_9FIRM</name>
<evidence type="ECO:0000313" key="3">
    <source>
        <dbReference type="EMBL" id="RHF86810.1"/>
    </source>
</evidence>
<dbReference type="Pfam" id="PF01261">
    <property type="entry name" value="AP_endonuc_2"/>
    <property type="match status" value="1"/>
</dbReference>
<protein>
    <submittedName>
        <fullName evidence="3">Sugar phosphate isomerase/epimerase</fullName>
    </submittedName>
</protein>
<dbReference type="SUPFAM" id="SSF51658">
    <property type="entry name" value="Xylose isomerase-like"/>
    <property type="match status" value="1"/>
</dbReference>
<feature type="domain" description="Xylose isomerase-like TIM barrel" evidence="1">
    <location>
        <begin position="27"/>
        <end position="256"/>
    </location>
</feature>